<evidence type="ECO:0000256" key="1">
    <source>
        <dbReference type="SAM" id="MobiDB-lite"/>
    </source>
</evidence>
<dbReference type="EMBL" id="AAYG02000001">
    <property type="protein sequence ID" value="EDN79501.1"/>
    <property type="molecule type" value="Genomic_DNA"/>
</dbReference>
<accession>A7AXK0</accession>
<reference evidence="3 4" key="1">
    <citation type="submission" date="2007-04" db="EMBL/GenBank/DDBJ databases">
        <authorList>
            <person name="Fulton L."/>
            <person name="Clifton S."/>
            <person name="Fulton B."/>
            <person name="Xu J."/>
            <person name="Minx P."/>
            <person name="Pepin K.H."/>
            <person name="Johnson M."/>
            <person name="Thiruvilangam P."/>
            <person name="Bhonagiri V."/>
            <person name="Nash W.E."/>
            <person name="Mardis E.R."/>
            <person name="Wilson R.K."/>
        </authorList>
    </citation>
    <scope>NUCLEOTIDE SEQUENCE [LARGE SCALE GENOMIC DNA]</scope>
    <source>
        <strain evidence="3 4">ATCC 29149</strain>
    </source>
</reference>
<keyword evidence="2" id="KW-0812">Transmembrane</keyword>
<evidence type="ECO:0000313" key="4">
    <source>
        <dbReference type="Proteomes" id="UP000004410"/>
    </source>
</evidence>
<comment type="caution">
    <text evidence="3">The sequence shown here is derived from an EMBL/GenBank/DDBJ whole genome shotgun (WGS) entry which is preliminary data.</text>
</comment>
<keyword evidence="2" id="KW-1133">Transmembrane helix</keyword>
<name>A7AXK0_MEDG7</name>
<evidence type="ECO:0000313" key="3">
    <source>
        <dbReference type="EMBL" id="EDN79501.1"/>
    </source>
</evidence>
<keyword evidence="2" id="KW-0472">Membrane</keyword>
<reference evidence="3 4" key="2">
    <citation type="submission" date="2007-06" db="EMBL/GenBank/DDBJ databases">
        <title>Draft genome sequence of Ruminococcus gnavus (ATCC 29149).</title>
        <authorList>
            <person name="Sudarsanam P."/>
            <person name="Ley R."/>
            <person name="Guruge J."/>
            <person name="Turnbaugh P.J."/>
            <person name="Mahowald M."/>
            <person name="Liep D."/>
            <person name="Gordon J."/>
        </authorList>
    </citation>
    <scope>NUCLEOTIDE SEQUENCE [LARGE SCALE GENOMIC DNA]</scope>
    <source>
        <strain evidence="3 4">ATCC 29149</strain>
    </source>
</reference>
<dbReference type="PaxDb" id="411470-RUMGNA_00012"/>
<feature type="region of interest" description="Disordered" evidence="1">
    <location>
        <begin position="61"/>
        <end position="103"/>
    </location>
</feature>
<dbReference type="AlphaFoldDB" id="A7AXK0"/>
<feature type="transmembrane region" description="Helical" evidence="2">
    <location>
        <begin position="20"/>
        <end position="37"/>
    </location>
</feature>
<feature type="compositionally biased region" description="Acidic residues" evidence="1">
    <location>
        <begin position="65"/>
        <end position="75"/>
    </location>
</feature>
<organism evidence="3 4">
    <name type="scientific">Mediterraneibacter gnavus (strain ATCC 29149 / DSM 114966 / JCM 6515 / VPI C7-9)</name>
    <name type="common">Ruminococcus gnavus</name>
    <dbReference type="NCBI Taxonomy" id="411470"/>
    <lineage>
        <taxon>Bacteria</taxon>
        <taxon>Bacillati</taxon>
        <taxon>Bacillota</taxon>
        <taxon>Clostridia</taxon>
        <taxon>Lachnospirales</taxon>
        <taxon>Lachnospiraceae</taxon>
        <taxon>Mediterraneibacter</taxon>
    </lineage>
</organism>
<dbReference type="Proteomes" id="UP000004410">
    <property type="component" value="Unassembled WGS sequence"/>
</dbReference>
<evidence type="ECO:0000256" key="2">
    <source>
        <dbReference type="SAM" id="Phobius"/>
    </source>
</evidence>
<protein>
    <submittedName>
        <fullName evidence="3">Uncharacterized protein</fullName>
    </submittedName>
</protein>
<proteinExistence type="predicted"/>
<sequence>MVVVVLLGGEMNMDFNQLGTVIFAIGTTMWIPIWALFEGVAKCIRAFKGTDVTMFRNNKNHEWSDFDDEDLEENEPKEANNATEQKTKRTRTTTKTAKDSSQK</sequence>
<gene>
    <name evidence="3" type="ORF">RUMGNA_00012</name>
</gene>